<keyword evidence="1" id="KW-0548">Nucleotidyltransferase</keyword>
<protein>
    <recommendedName>
        <fullName evidence="1">RNA-dependent RNA polymerase</fullName>
        <ecNumber evidence="1">2.7.7.48</ecNumber>
    </recommendedName>
</protein>
<feature type="region of interest" description="Disordered" evidence="2">
    <location>
        <begin position="1"/>
        <end position="32"/>
    </location>
</feature>
<feature type="region of interest" description="Disordered" evidence="2">
    <location>
        <begin position="141"/>
        <end position="162"/>
    </location>
</feature>
<feature type="region of interest" description="Disordered" evidence="2">
    <location>
        <begin position="1230"/>
        <end position="1294"/>
    </location>
</feature>
<dbReference type="GO" id="GO:0031380">
    <property type="term" value="C:nuclear RNA-directed RNA polymerase complex"/>
    <property type="evidence" value="ECO:0007669"/>
    <property type="project" value="TreeGrafter"/>
</dbReference>
<dbReference type="Proteomes" id="UP000308549">
    <property type="component" value="Unassembled WGS sequence"/>
</dbReference>
<keyword evidence="5" id="KW-1185">Reference proteome</keyword>
<feature type="domain" description="RDRP core" evidence="3">
    <location>
        <begin position="396"/>
        <end position="1055"/>
    </location>
</feature>
<comment type="similarity">
    <text evidence="1">Belongs to the RdRP family.</text>
</comment>
<name>A0A4U0TXT6_9PEZI</name>
<feature type="compositionally biased region" description="Acidic residues" evidence="2">
    <location>
        <begin position="1232"/>
        <end position="1242"/>
    </location>
</feature>
<proteinExistence type="inferred from homology"/>
<dbReference type="PANTHER" id="PTHR23079">
    <property type="entry name" value="RNA-DEPENDENT RNA POLYMERASE"/>
    <property type="match status" value="1"/>
</dbReference>
<dbReference type="InterPro" id="IPR057596">
    <property type="entry name" value="RDRP_core"/>
</dbReference>
<organism evidence="4 5">
    <name type="scientific">Salinomyces thailandicus</name>
    <dbReference type="NCBI Taxonomy" id="706561"/>
    <lineage>
        <taxon>Eukaryota</taxon>
        <taxon>Fungi</taxon>
        <taxon>Dikarya</taxon>
        <taxon>Ascomycota</taxon>
        <taxon>Pezizomycotina</taxon>
        <taxon>Dothideomycetes</taxon>
        <taxon>Dothideomycetidae</taxon>
        <taxon>Mycosphaerellales</taxon>
        <taxon>Teratosphaeriaceae</taxon>
        <taxon>Salinomyces</taxon>
    </lineage>
</organism>
<comment type="caution">
    <text evidence="4">The sequence shown here is derived from an EMBL/GenBank/DDBJ whole genome shotgun (WGS) entry which is preliminary data.</text>
</comment>
<gene>
    <name evidence="4" type="ORF">B0A50_04753</name>
</gene>
<evidence type="ECO:0000256" key="2">
    <source>
        <dbReference type="SAM" id="MobiDB-lite"/>
    </source>
</evidence>
<accession>A0A4U0TXT6</accession>
<evidence type="ECO:0000313" key="5">
    <source>
        <dbReference type="Proteomes" id="UP000308549"/>
    </source>
</evidence>
<dbReference type="OrthoDB" id="10055769at2759"/>
<dbReference type="PANTHER" id="PTHR23079:SF55">
    <property type="entry name" value="RNA-DIRECTED RNA POLYMERASE"/>
    <property type="match status" value="1"/>
</dbReference>
<keyword evidence="1" id="KW-0694">RNA-binding</keyword>
<feature type="region of interest" description="Disordered" evidence="2">
    <location>
        <begin position="242"/>
        <end position="291"/>
    </location>
</feature>
<dbReference type="Pfam" id="PF05183">
    <property type="entry name" value="RdRP"/>
    <property type="match status" value="1"/>
</dbReference>
<dbReference type="GO" id="GO:0003968">
    <property type="term" value="F:RNA-directed RNA polymerase activity"/>
    <property type="evidence" value="ECO:0007669"/>
    <property type="project" value="UniProtKB-KW"/>
</dbReference>
<dbReference type="EMBL" id="NAJL01000027">
    <property type="protein sequence ID" value="TKA26645.1"/>
    <property type="molecule type" value="Genomic_DNA"/>
</dbReference>
<dbReference type="GO" id="GO:0003723">
    <property type="term" value="F:RNA binding"/>
    <property type="evidence" value="ECO:0007669"/>
    <property type="project" value="UniProtKB-KW"/>
</dbReference>
<dbReference type="GO" id="GO:0030422">
    <property type="term" value="P:siRNA processing"/>
    <property type="evidence" value="ECO:0007669"/>
    <property type="project" value="TreeGrafter"/>
</dbReference>
<keyword evidence="1" id="KW-0808">Transferase</keyword>
<evidence type="ECO:0000256" key="1">
    <source>
        <dbReference type="RuleBase" id="RU363098"/>
    </source>
</evidence>
<reference evidence="4 5" key="1">
    <citation type="submission" date="2017-03" db="EMBL/GenBank/DDBJ databases">
        <title>Genomes of endolithic fungi from Antarctica.</title>
        <authorList>
            <person name="Coleine C."/>
            <person name="Masonjones S."/>
            <person name="Stajich J.E."/>
        </authorList>
    </citation>
    <scope>NUCLEOTIDE SEQUENCE [LARGE SCALE GENOMIC DNA]</scope>
    <source>
        <strain evidence="4 5">CCFEE 6315</strain>
    </source>
</reference>
<evidence type="ECO:0000259" key="3">
    <source>
        <dbReference type="Pfam" id="PF05183"/>
    </source>
</evidence>
<dbReference type="InterPro" id="IPR007855">
    <property type="entry name" value="RDRP"/>
</dbReference>
<comment type="catalytic activity">
    <reaction evidence="1">
        <text>RNA(n) + a ribonucleoside 5'-triphosphate = RNA(n+1) + diphosphate</text>
        <dbReference type="Rhea" id="RHEA:21248"/>
        <dbReference type="Rhea" id="RHEA-COMP:14527"/>
        <dbReference type="Rhea" id="RHEA-COMP:17342"/>
        <dbReference type="ChEBI" id="CHEBI:33019"/>
        <dbReference type="ChEBI" id="CHEBI:61557"/>
        <dbReference type="ChEBI" id="CHEBI:140395"/>
        <dbReference type="EC" id="2.7.7.48"/>
    </reaction>
</comment>
<dbReference type="EC" id="2.7.7.48" evidence="1"/>
<sequence>MDGTARQRQGLAQAANGGPRTPGKSGRNALNTPAEALTRFATSFDITLPPIDEKVSPSKRSRSPRHEIARKISMLSYRDSVALERVFRELCTCTPAMWSRDDFLSLILARLTKTAVEVKETMTPRSKFQLTAENLNRVNHLREDTDDDTAPPSPTLEVKHGPKNPVIQASLEPLLPLAVDSRNTSFRTSFTSDRMKLSQETAPTSVDSCSQASQYSMVSLPFSTAAQLESMAKLETKAKEDWATSDAHVPKLSSPAPQQVGTLVKSPSPPSSPIPKHVAREPSPPKTPTKPRAYYRIESIPKHGLVPIQLPLSTGTLPFELQLEAYRVMRSCKLEPADFDRRWQDRSFGSLRRLADEVGVSKGFRKVSKRDFDQSTLCARLHFSDSKSGPVFDFELLRPRKEHAHSFERKWGRDRILSVDIPNLLKPPDTRNGHMDGKQVKEYFQEMLKSNHMFAGRTWFCYHLKAKTRKPSEHAEVIPGTYSASFFALDGPGLESVSVAQLTDWWLKLRKNRKTAAAKIFSRLDLGQSRTVPTLTFAPDQIIYDVPDKMPTSHADSNEFRDFSVFDLTDPNGTAFDPDRTMNDGCSEISVAAMASIAKLLELDYIPTAVQARIFGAKGLWFRSPGNVPTNPSYSDVWIKISRSQIKVKRDLVDMNEDLELRTLNVVKYSEPAKPATLPPGFLTILEDRGVPARNILDAAEKQIEFNLAEFHSALDADEPELHDWMYKNKQINGQRLRTDSEEKIMKMLEAGFRPKENPFLRAEVMWSAKGVFDMEGKSFRLKLGRSTNLFGLCDPLDVLQPGQVCVNIPGFRDPVTGEVISNLHGRDIIVSRNPGRRNSDMQKVRVVSPPELAHLQNVIVFSAKGRRPPADMLSGGDYDGDTFWLTWYPELVDPFRNAPAPWRLPTLSEFGITQDTTTLQEDAMIPECDSEPLSDEHVRAFIHRRVVARMEFSLLPIIALDHGSLIYWDGGIRSQGAKVLCDLHDIIIDSDKQGLTFHQQAYVAIRKKHSIPLNLQIPAHRKFTKNQSEEDALDRRSWAEIKDTDIIDRLYFHVVKRKIDEGMARAEVILGMPDSLPSADADLTAVADDRLASDDPAIVQEMKALCNALKRPRRTWQEGGGTLGVHRERRQKFDWAPVASKALEEYLVIQPVNPHHPAVAEWLRPRGQTPTIWAEIKASTLARLYYDSDRFIFAMASGDLCHLKSMSRESRFIRMDMYLTMKQHRRKTVEDPDDDFEDDDGIQPVPVVPSLRRKRKSNELEESAPAAPTADDSIEQPQSASHGADDVDDGGKMYMMCKLPRSFDDGRR</sequence>
<evidence type="ECO:0000313" key="4">
    <source>
        <dbReference type="EMBL" id="TKA26645.1"/>
    </source>
</evidence>
<keyword evidence="1" id="KW-0696">RNA-directed RNA polymerase</keyword>